<evidence type="ECO:0000313" key="7">
    <source>
        <dbReference type="Proteomes" id="UP001595816"/>
    </source>
</evidence>
<gene>
    <name evidence="6" type="ORF">ACFOZ4_10900</name>
</gene>
<dbReference type="EMBL" id="JBHSAY010000006">
    <property type="protein sequence ID" value="MFC4131110.1"/>
    <property type="molecule type" value="Genomic_DNA"/>
</dbReference>
<dbReference type="CDD" id="cd20014">
    <property type="entry name" value="PBP1_RPA0668_benzoate-like"/>
    <property type="match status" value="1"/>
</dbReference>
<feature type="compositionally biased region" description="Low complexity" evidence="3">
    <location>
        <begin position="341"/>
        <end position="363"/>
    </location>
</feature>
<dbReference type="PANTHER" id="PTHR30483">
    <property type="entry name" value="LEUCINE-SPECIFIC-BINDING PROTEIN"/>
    <property type="match status" value="1"/>
</dbReference>
<keyword evidence="2 4" id="KW-0732">Signal</keyword>
<comment type="similarity">
    <text evidence="1">Belongs to the leucine-binding protein family.</text>
</comment>
<protein>
    <submittedName>
        <fullName evidence="6">ABC transporter substrate-binding protein</fullName>
    </submittedName>
</protein>
<evidence type="ECO:0000313" key="6">
    <source>
        <dbReference type="EMBL" id="MFC4131110.1"/>
    </source>
</evidence>
<dbReference type="Proteomes" id="UP001595816">
    <property type="component" value="Unassembled WGS sequence"/>
</dbReference>
<sequence>MFRRRLPWALAAALAVAVSGCSGSALNPDNTQTSSDTVRVGLILPQSGPYKTAGDDIKAGWQLYLDQHGSKLGGHKVQVVEADEGDGKDAVRAAGKKLLDQDKVDVIVGNASAETVLSLDPLLRQHGVPMIGTGGRPSTITDPTYIWHTSWLSQETGAAIADYLRTTVNGPVYAIGPDYIGGHDQITGFTKAFTAKGGKLANPGGEPEWTPWAPTPTTNFEPYLAKIKSSGAKAVYTFYAGSSAVEFVKQYRQFGVDVPLYAAGFLTDGAVLAAEGQAADGISTVLNYAANIDTDANRRFVAAFTAQHAGATPNIYHVCGWDAAMVLDMALTQATATGSAASTTTPAATGSATANGTPTTAAASPPPGRSTITTAIMAGLPHLGEVNSPRGGWQFGPVNHTPVQKWYLRRVTADGGVLANVKIAELATLGS</sequence>
<evidence type="ECO:0000256" key="4">
    <source>
        <dbReference type="SAM" id="SignalP"/>
    </source>
</evidence>
<dbReference type="InterPro" id="IPR028081">
    <property type="entry name" value="Leu-bd"/>
</dbReference>
<dbReference type="PROSITE" id="PS51257">
    <property type="entry name" value="PROKAR_LIPOPROTEIN"/>
    <property type="match status" value="1"/>
</dbReference>
<feature type="domain" description="Leucine-binding protein" evidence="5">
    <location>
        <begin position="37"/>
        <end position="415"/>
    </location>
</feature>
<dbReference type="PANTHER" id="PTHR30483:SF6">
    <property type="entry name" value="PERIPLASMIC BINDING PROTEIN OF ABC TRANSPORTER FOR NATURAL AMINO ACIDS"/>
    <property type="match status" value="1"/>
</dbReference>
<feature type="chain" id="PRO_5047067357" evidence="4">
    <location>
        <begin position="28"/>
        <end position="431"/>
    </location>
</feature>
<feature type="region of interest" description="Disordered" evidence="3">
    <location>
        <begin position="341"/>
        <end position="370"/>
    </location>
</feature>
<accession>A0ABV8LK37</accession>
<evidence type="ECO:0000259" key="5">
    <source>
        <dbReference type="Pfam" id="PF13458"/>
    </source>
</evidence>
<dbReference type="Pfam" id="PF13458">
    <property type="entry name" value="Peripla_BP_6"/>
    <property type="match status" value="1"/>
</dbReference>
<feature type="signal peptide" evidence="4">
    <location>
        <begin position="1"/>
        <end position="27"/>
    </location>
</feature>
<name>A0ABV8LK37_9ACTN</name>
<proteinExistence type="inferred from homology"/>
<dbReference type="SUPFAM" id="SSF53822">
    <property type="entry name" value="Periplasmic binding protein-like I"/>
    <property type="match status" value="1"/>
</dbReference>
<evidence type="ECO:0000256" key="3">
    <source>
        <dbReference type="SAM" id="MobiDB-lite"/>
    </source>
</evidence>
<comment type="caution">
    <text evidence="6">The sequence shown here is derived from an EMBL/GenBank/DDBJ whole genome shotgun (WGS) entry which is preliminary data.</text>
</comment>
<organism evidence="6 7">
    <name type="scientific">Hamadaea flava</name>
    <dbReference type="NCBI Taxonomy" id="1742688"/>
    <lineage>
        <taxon>Bacteria</taxon>
        <taxon>Bacillati</taxon>
        <taxon>Actinomycetota</taxon>
        <taxon>Actinomycetes</taxon>
        <taxon>Micromonosporales</taxon>
        <taxon>Micromonosporaceae</taxon>
        <taxon>Hamadaea</taxon>
    </lineage>
</organism>
<dbReference type="InterPro" id="IPR051010">
    <property type="entry name" value="BCAA_transport"/>
</dbReference>
<dbReference type="RefSeq" id="WP_253754326.1">
    <property type="nucleotide sequence ID" value="NZ_JAMZDZ010000001.1"/>
</dbReference>
<evidence type="ECO:0000256" key="2">
    <source>
        <dbReference type="ARBA" id="ARBA00022729"/>
    </source>
</evidence>
<reference evidence="7" key="1">
    <citation type="journal article" date="2019" name="Int. J. Syst. Evol. Microbiol.">
        <title>The Global Catalogue of Microorganisms (GCM) 10K type strain sequencing project: providing services to taxonomists for standard genome sequencing and annotation.</title>
        <authorList>
            <consortium name="The Broad Institute Genomics Platform"/>
            <consortium name="The Broad Institute Genome Sequencing Center for Infectious Disease"/>
            <person name="Wu L."/>
            <person name="Ma J."/>
        </authorList>
    </citation>
    <scope>NUCLEOTIDE SEQUENCE [LARGE SCALE GENOMIC DNA]</scope>
    <source>
        <strain evidence="7">CGMCC 4.7289</strain>
    </source>
</reference>
<evidence type="ECO:0000256" key="1">
    <source>
        <dbReference type="ARBA" id="ARBA00010062"/>
    </source>
</evidence>
<keyword evidence="7" id="KW-1185">Reference proteome</keyword>
<dbReference type="Gene3D" id="3.40.50.2300">
    <property type="match status" value="2"/>
</dbReference>
<dbReference type="InterPro" id="IPR028082">
    <property type="entry name" value="Peripla_BP_I"/>
</dbReference>